<dbReference type="InterPro" id="IPR038764">
    <property type="entry name" value="GNAT_N_AcTrfase_prd"/>
</dbReference>
<name>A0ABW7YQN8_9ACTN</name>
<evidence type="ECO:0000313" key="3">
    <source>
        <dbReference type="Proteomes" id="UP001612741"/>
    </source>
</evidence>
<organism evidence="2 3">
    <name type="scientific">Nonomuraea typhae</name>
    <dbReference type="NCBI Taxonomy" id="2603600"/>
    <lineage>
        <taxon>Bacteria</taxon>
        <taxon>Bacillati</taxon>
        <taxon>Actinomycetota</taxon>
        <taxon>Actinomycetes</taxon>
        <taxon>Streptosporangiales</taxon>
        <taxon>Streptosporangiaceae</taxon>
        <taxon>Nonomuraea</taxon>
    </lineage>
</organism>
<dbReference type="Gene3D" id="3.40.630.30">
    <property type="match status" value="1"/>
</dbReference>
<protein>
    <submittedName>
        <fullName evidence="2">GNAT family N-acetyltransferase</fullName>
    </submittedName>
</protein>
<evidence type="ECO:0000259" key="1">
    <source>
        <dbReference type="PROSITE" id="PS51186"/>
    </source>
</evidence>
<dbReference type="Proteomes" id="UP001612741">
    <property type="component" value="Unassembled WGS sequence"/>
</dbReference>
<accession>A0ABW7YQN8</accession>
<dbReference type="InterPro" id="IPR016181">
    <property type="entry name" value="Acyl_CoA_acyltransferase"/>
</dbReference>
<keyword evidence="3" id="KW-1185">Reference proteome</keyword>
<dbReference type="PANTHER" id="PTHR41700">
    <property type="entry name" value="GCN5-RELATED N-ACETYLTRANSFERASE"/>
    <property type="match status" value="1"/>
</dbReference>
<dbReference type="PANTHER" id="PTHR41700:SF1">
    <property type="entry name" value="N-ACETYLTRANSFERASE DOMAIN-CONTAINING PROTEIN"/>
    <property type="match status" value="1"/>
</dbReference>
<dbReference type="EMBL" id="JBITGY010000003">
    <property type="protein sequence ID" value="MFI6498148.1"/>
    <property type="molecule type" value="Genomic_DNA"/>
</dbReference>
<dbReference type="PROSITE" id="PS51186">
    <property type="entry name" value="GNAT"/>
    <property type="match status" value="1"/>
</dbReference>
<dbReference type="InterPro" id="IPR000182">
    <property type="entry name" value="GNAT_dom"/>
</dbReference>
<dbReference type="SUPFAM" id="SSF55729">
    <property type="entry name" value="Acyl-CoA N-acyltransferases (Nat)"/>
    <property type="match status" value="1"/>
</dbReference>
<reference evidence="2 3" key="1">
    <citation type="submission" date="2024-10" db="EMBL/GenBank/DDBJ databases">
        <title>The Natural Products Discovery Center: Release of the First 8490 Sequenced Strains for Exploring Actinobacteria Biosynthetic Diversity.</title>
        <authorList>
            <person name="Kalkreuter E."/>
            <person name="Kautsar S.A."/>
            <person name="Yang D."/>
            <person name="Bader C.D."/>
            <person name="Teijaro C.N."/>
            <person name="Fluegel L."/>
            <person name="Davis C.M."/>
            <person name="Simpson J.R."/>
            <person name="Lauterbach L."/>
            <person name="Steele A.D."/>
            <person name="Gui C."/>
            <person name="Meng S."/>
            <person name="Li G."/>
            <person name="Viehrig K."/>
            <person name="Ye F."/>
            <person name="Su P."/>
            <person name="Kiefer A.F."/>
            <person name="Nichols A."/>
            <person name="Cepeda A.J."/>
            <person name="Yan W."/>
            <person name="Fan B."/>
            <person name="Jiang Y."/>
            <person name="Adhikari A."/>
            <person name="Zheng C.-J."/>
            <person name="Schuster L."/>
            <person name="Cowan T.M."/>
            <person name="Smanski M.J."/>
            <person name="Chevrette M.G."/>
            <person name="De Carvalho L.P.S."/>
            <person name="Shen B."/>
        </authorList>
    </citation>
    <scope>NUCLEOTIDE SEQUENCE [LARGE SCALE GENOMIC DNA]</scope>
    <source>
        <strain evidence="2 3">NPDC050545</strain>
    </source>
</reference>
<gene>
    <name evidence="2" type="ORF">ACIBG2_12215</name>
</gene>
<comment type="caution">
    <text evidence="2">The sequence shown here is derived from an EMBL/GenBank/DDBJ whole genome shotgun (WGS) entry which is preliminary data.</text>
</comment>
<evidence type="ECO:0000313" key="2">
    <source>
        <dbReference type="EMBL" id="MFI6498148.1"/>
    </source>
</evidence>
<proteinExistence type="predicted"/>
<dbReference type="RefSeq" id="WP_397081405.1">
    <property type="nucleotide sequence ID" value="NZ_JBITGY010000003.1"/>
</dbReference>
<sequence length="258" mass="27904">MIVRDLRELTDLRDVVELFNRIWQPPPGVDAIGMEWLRALSHAGNYVAGAYDGGRMIGASVGFLAAPAGRVLHSHITGADQGHGIGFALKLHQREWALGRGLGEITWTFDPLVRRNAHFNLAKLGARPEEYLPAFYGTMTDAINGGGDDSDRVLTRWRLAEPCVVAAAGRQPYRTDIPPDAVAGLSDVGGRPVIGSTAAATVLVAVPEDIEELRRSDPAVARSWRVALREVLGGLLGEGARVRGFHRRSGYVIEKGTQ</sequence>
<feature type="domain" description="N-acetyltransferase" evidence="1">
    <location>
        <begin position="1"/>
        <end position="144"/>
    </location>
</feature>